<evidence type="ECO:0000313" key="2">
    <source>
        <dbReference type="EMBL" id="EUA85047.1"/>
    </source>
</evidence>
<reference evidence="2" key="1">
    <citation type="submission" date="2014-01" db="EMBL/GenBank/DDBJ databases">
        <authorList>
            <person name="Brown-Elliot B."/>
            <person name="Wallace R."/>
            <person name="Lenaerts A."/>
            <person name="Ordway D."/>
            <person name="DeGroote M.A."/>
            <person name="Parker T."/>
            <person name="Sizemore C."/>
            <person name="Tallon L.J."/>
            <person name="Sadzewicz L.K."/>
            <person name="Sengamalay N."/>
            <person name="Fraser C.M."/>
            <person name="Hine E."/>
            <person name="Shefchek K.A."/>
            <person name="Das S.P."/>
            <person name="Tettelin H."/>
        </authorList>
    </citation>
    <scope>NUCLEOTIDE SEQUENCE [LARGE SCALE GENOMIC DNA]</scope>
    <source>
        <strain evidence="2">4042</strain>
    </source>
</reference>
<organism evidence="2">
    <name type="scientific">Mycobacterium xenopi 4042</name>
    <dbReference type="NCBI Taxonomy" id="1299334"/>
    <lineage>
        <taxon>Bacteria</taxon>
        <taxon>Bacillati</taxon>
        <taxon>Actinomycetota</taxon>
        <taxon>Actinomycetes</taxon>
        <taxon>Mycobacteriales</taxon>
        <taxon>Mycobacteriaceae</taxon>
        <taxon>Mycobacterium</taxon>
    </lineage>
</organism>
<protein>
    <submittedName>
        <fullName evidence="2">NUDIX domain protein</fullName>
    </submittedName>
</protein>
<feature type="domain" description="Nudix hydrolase" evidence="1">
    <location>
        <begin position="7"/>
        <end position="141"/>
    </location>
</feature>
<dbReference type="SUPFAM" id="SSF55811">
    <property type="entry name" value="Nudix"/>
    <property type="match status" value="1"/>
</dbReference>
<dbReference type="PATRIC" id="fig|1299334.3.peg.16"/>
<dbReference type="Gene3D" id="3.90.79.10">
    <property type="entry name" value="Nucleoside Triphosphate Pyrophosphohydrolase"/>
    <property type="match status" value="1"/>
</dbReference>
<comment type="caution">
    <text evidence="2">The sequence shown here is derived from an EMBL/GenBank/DDBJ whole genome shotgun (WGS) entry which is preliminary data.</text>
</comment>
<name>X8EVV4_MYCXE</name>
<dbReference type="InterPro" id="IPR015797">
    <property type="entry name" value="NUDIX_hydrolase-like_dom_sf"/>
</dbReference>
<evidence type="ECO:0000259" key="1">
    <source>
        <dbReference type="PROSITE" id="PS51462"/>
    </source>
</evidence>
<sequence>MHHRATPLHLGFSCYLFDRRGQVLLTRRALTKRTWPECDELVLRPSTARRTAVRSGAAPRRHELGLQIDHLECVLPHFRYRATATDGTVENELCPVFSPAPRAGAAGADEVMDWRWVSWPSCGGGRAVLAAEPVAAPRFCCWRMPTLGAGARAAGTGARV</sequence>
<dbReference type="InterPro" id="IPR000086">
    <property type="entry name" value="NUDIX_hydrolase_dom"/>
</dbReference>
<gene>
    <name evidence="2" type="ORF">I553_2811</name>
</gene>
<accession>X8EVV4</accession>
<dbReference type="EMBL" id="JAOB01000001">
    <property type="protein sequence ID" value="EUA85047.1"/>
    <property type="molecule type" value="Genomic_DNA"/>
</dbReference>
<dbReference type="PROSITE" id="PS51462">
    <property type="entry name" value="NUDIX"/>
    <property type="match status" value="1"/>
</dbReference>
<dbReference type="AlphaFoldDB" id="X8EVV4"/>
<proteinExistence type="predicted"/>